<dbReference type="Pfam" id="PF13499">
    <property type="entry name" value="EF-hand_7"/>
    <property type="match status" value="1"/>
</dbReference>
<dbReference type="EMBL" id="JATAAI010000025">
    <property type="protein sequence ID" value="KAK1737628.1"/>
    <property type="molecule type" value="Genomic_DNA"/>
</dbReference>
<dbReference type="SUPFAM" id="SSF47473">
    <property type="entry name" value="EF-hand"/>
    <property type="match status" value="1"/>
</dbReference>
<name>A0AAD8Y1T0_9STRA</name>
<dbReference type="PROSITE" id="PS50222">
    <property type="entry name" value="EF_HAND_2"/>
    <property type="match status" value="2"/>
</dbReference>
<dbReference type="CDD" id="cd00051">
    <property type="entry name" value="EFh"/>
    <property type="match status" value="1"/>
</dbReference>
<proteinExistence type="predicted"/>
<evidence type="ECO:0000313" key="4">
    <source>
        <dbReference type="EMBL" id="KAK1737628.1"/>
    </source>
</evidence>
<feature type="transmembrane region" description="Helical" evidence="2">
    <location>
        <begin position="159"/>
        <end position="178"/>
    </location>
</feature>
<sequence length="231" mass="26016">MPPSKTAAQSVFRQIDKNGDGKISREEYKMALKILDIPSSMTTVVTDAVFAKYDADSDGGIDEKEFVKYFDSTSNVEMHSRIDRAVFEKSYSFFWAMYFIVIGIKFVSDPFEQTDQTFAGISSNDGPGFRHAAAHLFTIIGLTWICIGVLAIAQRVLKLTPVVTQAAIAFFWFLLTLYENVLGQLLAPPDLRLRPHLSLSSRLSLHSLECGVHYLERLRLRRTRLGVLDSL</sequence>
<dbReference type="Gene3D" id="1.10.238.10">
    <property type="entry name" value="EF-hand"/>
    <property type="match status" value="1"/>
</dbReference>
<comment type="caution">
    <text evidence="4">The sequence shown here is derived from an EMBL/GenBank/DDBJ whole genome shotgun (WGS) entry which is preliminary data.</text>
</comment>
<evidence type="ECO:0000313" key="5">
    <source>
        <dbReference type="Proteomes" id="UP001224775"/>
    </source>
</evidence>
<feature type="transmembrane region" description="Helical" evidence="2">
    <location>
        <begin position="132"/>
        <end position="152"/>
    </location>
</feature>
<dbReference type="SMART" id="SM00054">
    <property type="entry name" value="EFh"/>
    <property type="match status" value="2"/>
</dbReference>
<feature type="domain" description="EF-hand" evidence="3">
    <location>
        <begin position="41"/>
        <end position="76"/>
    </location>
</feature>
<reference evidence="4" key="1">
    <citation type="submission" date="2023-06" db="EMBL/GenBank/DDBJ databases">
        <title>Survivors Of The Sea: Transcriptome response of Skeletonema marinoi to long-term dormancy.</title>
        <authorList>
            <person name="Pinder M.I.M."/>
            <person name="Kourtchenko O."/>
            <person name="Robertson E.K."/>
            <person name="Larsson T."/>
            <person name="Maumus F."/>
            <person name="Osuna-Cruz C.M."/>
            <person name="Vancaester E."/>
            <person name="Stenow R."/>
            <person name="Vandepoele K."/>
            <person name="Ploug H."/>
            <person name="Bruchert V."/>
            <person name="Godhe A."/>
            <person name="Topel M."/>
        </authorList>
    </citation>
    <scope>NUCLEOTIDE SEQUENCE</scope>
    <source>
        <strain evidence="4">R05AC</strain>
    </source>
</reference>
<keyword evidence="5" id="KW-1185">Reference proteome</keyword>
<keyword evidence="1" id="KW-0106">Calcium</keyword>
<dbReference type="InterPro" id="IPR011992">
    <property type="entry name" value="EF-hand-dom_pair"/>
</dbReference>
<feature type="transmembrane region" description="Helical" evidence="2">
    <location>
        <begin position="91"/>
        <end position="108"/>
    </location>
</feature>
<keyword evidence="2" id="KW-0812">Transmembrane</keyword>
<accession>A0AAD8Y1T0</accession>
<protein>
    <recommendedName>
        <fullName evidence="3">EF-hand domain-containing protein</fullName>
    </recommendedName>
</protein>
<dbReference type="InterPro" id="IPR018247">
    <property type="entry name" value="EF_Hand_1_Ca_BS"/>
</dbReference>
<feature type="domain" description="EF-hand" evidence="3">
    <location>
        <begin position="3"/>
        <end position="38"/>
    </location>
</feature>
<evidence type="ECO:0000256" key="2">
    <source>
        <dbReference type="SAM" id="Phobius"/>
    </source>
</evidence>
<keyword evidence="2" id="KW-0472">Membrane</keyword>
<dbReference type="GO" id="GO:0005509">
    <property type="term" value="F:calcium ion binding"/>
    <property type="evidence" value="ECO:0007669"/>
    <property type="project" value="InterPro"/>
</dbReference>
<evidence type="ECO:0000259" key="3">
    <source>
        <dbReference type="PROSITE" id="PS50222"/>
    </source>
</evidence>
<dbReference type="PROSITE" id="PS00018">
    <property type="entry name" value="EF_HAND_1"/>
    <property type="match status" value="1"/>
</dbReference>
<dbReference type="InterPro" id="IPR002048">
    <property type="entry name" value="EF_hand_dom"/>
</dbReference>
<dbReference type="Proteomes" id="UP001224775">
    <property type="component" value="Unassembled WGS sequence"/>
</dbReference>
<gene>
    <name evidence="4" type="ORF">QTG54_011914</name>
</gene>
<evidence type="ECO:0000256" key="1">
    <source>
        <dbReference type="ARBA" id="ARBA00022837"/>
    </source>
</evidence>
<dbReference type="AlphaFoldDB" id="A0AAD8Y1T0"/>
<organism evidence="4 5">
    <name type="scientific">Skeletonema marinoi</name>
    <dbReference type="NCBI Taxonomy" id="267567"/>
    <lineage>
        <taxon>Eukaryota</taxon>
        <taxon>Sar</taxon>
        <taxon>Stramenopiles</taxon>
        <taxon>Ochrophyta</taxon>
        <taxon>Bacillariophyta</taxon>
        <taxon>Coscinodiscophyceae</taxon>
        <taxon>Thalassiosirophycidae</taxon>
        <taxon>Thalassiosirales</taxon>
        <taxon>Skeletonemataceae</taxon>
        <taxon>Skeletonema</taxon>
        <taxon>Skeletonema marinoi-dohrnii complex</taxon>
    </lineage>
</organism>
<keyword evidence="2" id="KW-1133">Transmembrane helix</keyword>